<accession>A0A0D3EEV8</accession>
<keyword evidence="3" id="KW-1185">Reference proteome</keyword>
<dbReference type="OMA" id="QENDHET"/>
<organism evidence="2 3">
    <name type="scientific">Brassica oleracea var. oleracea</name>
    <dbReference type="NCBI Taxonomy" id="109376"/>
    <lineage>
        <taxon>Eukaryota</taxon>
        <taxon>Viridiplantae</taxon>
        <taxon>Streptophyta</taxon>
        <taxon>Embryophyta</taxon>
        <taxon>Tracheophyta</taxon>
        <taxon>Spermatophyta</taxon>
        <taxon>Magnoliopsida</taxon>
        <taxon>eudicotyledons</taxon>
        <taxon>Gunneridae</taxon>
        <taxon>Pentapetalae</taxon>
        <taxon>rosids</taxon>
        <taxon>malvids</taxon>
        <taxon>Brassicales</taxon>
        <taxon>Brassicaceae</taxon>
        <taxon>Brassiceae</taxon>
        <taxon>Brassica</taxon>
    </lineage>
</organism>
<evidence type="ECO:0000256" key="1">
    <source>
        <dbReference type="SAM" id="MobiDB-lite"/>
    </source>
</evidence>
<protein>
    <submittedName>
        <fullName evidence="2">Uncharacterized protein</fullName>
    </submittedName>
</protein>
<feature type="compositionally biased region" description="Polar residues" evidence="1">
    <location>
        <begin position="172"/>
        <end position="191"/>
    </location>
</feature>
<proteinExistence type="predicted"/>
<sequence length="485" mass="53114">MLKNDSDHLTGDLEIFVDLRDISVLDTNIETNKGDEVMSDEKETEKSLVQVNKQEGTLEADKAISEEGSKQNDNDQEIGDTEIYIDLGDILVSEHANTETNNDNEESKNVQAFDSLVQVEHQETEDAIQDNIFETEKTNTFDEAMMNRTAGVSEAEPEEDNSGVDLDGTISEADSNQTDNRATEHATQVNDSETEKINTLDEDKMVDQTEGDSETEPEEGTEIYVDLGDNSVLENANSEIINDNKGQKSQSRSTIHEEDAMVDQSEGDSEAESEEDSSGVDSNDTISEADSNQADNQETEPTIQENDPETEKINTFDEETVVDQTDGDSKAEPEEDSSGVDSDGTISEADSNQADNQETEHKIQENDHELEKINTFDEEAVVDQTDGDSEAESEDDSSGVDSDGTIYEADSNQADNQETEHAIQENDHETEKINTFVIEAVVDQTDGDVEGDNSGVDADVTISEADSNQAVHGSDIADAEMILSE</sequence>
<evidence type="ECO:0000313" key="2">
    <source>
        <dbReference type="EnsemblPlants" id="Bo9g161590.1"/>
    </source>
</evidence>
<dbReference type="Proteomes" id="UP000032141">
    <property type="component" value="Chromosome C9"/>
</dbReference>
<feature type="compositionally biased region" description="Polar residues" evidence="1">
    <location>
        <begin position="232"/>
        <end position="241"/>
    </location>
</feature>
<feature type="compositionally biased region" description="Acidic residues" evidence="1">
    <location>
        <begin position="265"/>
        <end position="278"/>
    </location>
</feature>
<evidence type="ECO:0000313" key="3">
    <source>
        <dbReference type="Proteomes" id="UP000032141"/>
    </source>
</evidence>
<feature type="compositionally biased region" description="Polar residues" evidence="1">
    <location>
        <begin position="344"/>
        <end position="356"/>
    </location>
</feature>
<feature type="compositionally biased region" description="Acidic residues" evidence="1">
    <location>
        <begin position="376"/>
        <end position="398"/>
    </location>
</feature>
<reference evidence="2 3" key="1">
    <citation type="journal article" date="2014" name="Genome Biol.">
        <title>Transcriptome and methylome profiling reveals relics of genome dominance in the mesopolyploid Brassica oleracea.</title>
        <authorList>
            <person name="Parkin I.A."/>
            <person name="Koh C."/>
            <person name="Tang H."/>
            <person name="Robinson S.J."/>
            <person name="Kagale S."/>
            <person name="Clarke W.E."/>
            <person name="Town C.D."/>
            <person name="Nixon J."/>
            <person name="Krishnakumar V."/>
            <person name="Bidwell S.L."/>
            <person name="Denoeud F."/>
            <person name="Belcram H."/>
            <person name="Links M.G."/>
            <person name="Just J."/>
            <person name="Clarke C."/>
            <person name="Bender T."/>
            <person name="Huebert T."/>
            <person name="Mason A.S."/>
            <person name="Pires J.C."/>
            <person name="Barker G."/>
            <person name="Moore J."/>
            <person name="Walley P.G."/>
            <person name="Manoli S."/>
            <person name="Batley J."/>
            <person name="Edwards D."/>
            <person name="Nelson M.N."/>
            <person name="Wang X."/>
            <person name="Paterson A.H."/>
            <person name="King G."/>
            <person name="Bancroft I."/>
            <person name="Chalhoub B."/>
            <person name="Sharpe A.G."/>
        </authorList>
    </citation>
    <scope>NUCLEOTIDE SEQUENCE</scope>
    <source>
        <strain evidence="2 3">cv. TO1000</strain>
    </source>
</reference>
<feature type="compositionally biased region" description="Polar residues" evidence="1">
    <location>
        <begin position="285"/>
        <end position="305"/>
    </location>
</feature>
<dbReference type="EnsemblPlants" id="Bo9g161590.1">
    <property type="protein sequence ID" value="Bo9g161590.1"/>
    <property type="gene ID" value="Bo9g161590"/>
</dbReference>
<feature type="region of interest" description="Disordered" evidence="1">
    <location>
        <begin position="150"/>
        <end position="429"/>
    </location>
</feature>
<feature type="compositionally biased region" description="Acidic residues" evidence="1">
    <location>
        <begin position="209"/>
        <end position="221"/>
    </location>
</feature>
<dbReference type="HOGENOM" id="CLU_563055_0_0_1"/>
<dbReference type="Gramene" id="Bo9g161590.1">
    <property type="protein sequence ID" value="Bo9g161590.1"/>
    <property type="gene ID" value="Bo9g161590"/>
</dbReference>
<name>A0A0D3EEV8_BRAOL</name>
<feature type="compositionally biased region" description="Basic and acidic residues" evidence="1">
    <location>
        <begin position="59"/>
        <end position="73"/>
    </location>
</feature>
<feature type="compositionally biased region" description="Basic and acidic residues" evidence="1">
    <location>
        <begin position="193"/>
        <end position="207"/>
    </location>
</feature>
<feature type="compositionally biased region" description="Basic and acidic residues" evidence="1">
    <location>
        <begin position="34"/>
        <end position="46"/>
    </location>
</feature>
<dbReference type="AlphaFoldDB" id="A0A0D3EEV8"/>
<feature type="region of interest" description="Disordered" evidence="1">
    <location>
        <begin position="34"/>
        <end position="78"/>
    </location>
</feature>
<reference evidence="2" key="2">
    <citation type="submission" date="2015-03" db="UniProtKB">
        <authorList>
            <consortium name="EnsemblPlants"/>
        </authorList>
    </citation>
    <scope>IDENTIFICATION</scope>
</reference>
<feature type="compositionally biased region" description="Basic and acidic residues" evidence="1">
    <location>
        <begin position="358"/>
        <end position="375"/>
    </location>
</feature>
<feature type="compositionally biased region" description="Basic and acidic residues" evidence="1">
    <location>
        <begin position="418"/>
        <end position="429"/>
    </location>
</feature>